<comment type="caution">
    <text evidence="2">The sequence shown here is derived from an EMBL/GenBank/DDBJ whole genome shotgun (WGS) entry which is preliminary data.</text>
</comment>
<evidence type="ECO:0000313" key="5">
    <source>
        <dbReference type="EMBL" id="CAF3955477.1"/>
    </source>
</evidence>
<accession>A0A814K5R0</accession>
<feature type="compositionally biased region" description="Polar residues" evidence="1">
    <location>
        <begin position="55"/>
        <end position="64"/>
    </location>
</feature>
<dbReference type="Proteomes" id="UP000682733">
    <property type="component" value="Unassembled WGS sequence"/>
</dbReference>
<evidence type="ECO:0000313" key="3">
    <source>
        <dbReference type="EMBL" id="CAF1149955.1"/>
    </source>
</evidence>
<feature type="compositionally biased region" description="Polar residues" evidence="1">
    <location>
        <begin position="11"/>
        <end position="29"/>
    </location>
</feature>
<feature type="region of interest" description="Disordered" evidence="1">
    <location>
        <begin position="1"/>
        <end position="64"/>
    </location>
</feature>
<gene>
    <name evidence="2" type="ORF">GPM918_LOCUS16060</name>
    <name evidence="3" type="ORF">OVA965_LOCUS21553</name>
    <name evidence="4" type="ORF">SRO942_LOCUS16060</name>
    <name evidence="5" type="ORF">TMI583_LOCUS22228</name>
</gene>
<feature type="compositionally biased region" description="Basic residues" evidence="1">
    <location>
        <begin position="1"/>
        <end position="10"/>
    </location>
</feature>
<dbReference type="AlphaFoldDB" id="A0A814K5R0"/>
<evidence type="ECO:0000313" key="4">
    <source>
        <dbReference type="EMBL" id="CAF3816413.1"/>
    </source>
</evidence>
<evidence type="ECO:0000313" key="2">
    <source>
        <dbReference type="EMBL" id="CAF1046600.1"/>
    </source>
</evidence>
<evidence type="ECO:0000313" key="6">
    <source>
        <dbReference type="Proteomes" id="UP000663829"/>
    </source>
</evidence>
<dbReference type="EMBL" id="CAJNOK010011847">
    <property type="protein sequence ID" value="CAF1149955.1"/>
    <property type="molecule type" value="Genomic_DNA"/>
</dbReference>
<dbReference type="Proteomes" id="UP000677228">
    <property type="component" value="Unassembled WGS sequence"/>
</dbReference>
<name>A0A814K5R0_9BILA</name>
<feature type="compositionally biased region" description="Basic residues" evidence="1">
    <location>
        <begin position="35"/>
        <end position="51"/>
    </location>
</feature>
<dbReference type="Proteomes" id="UP000681722">
    <property type="component" value="Unassembled WGS sequence"/>
</dbReference>
<dbReference type="Proteomes" id="UP000663829">
    <property type="component" value="Unassembled WGS sequence"/>
</dbReference>
<proteinExistence type="predicted"/>
<dbReference type="EMBL" id="CAJOBC010004145">
    <property type="protein sequence ID" value="CAF3816413.1"/>
    <property type="molecule type" value="Genomic_DNA"/>
</dbReference>
<dbReference type="EMBL" id="CAJOBA010030592">
    <property type="protein sequence ID" value="CAF3955477.1"/>
    <property type="molecule type" value="Genomic_DNA"/>
</dbReference>
<organism evidence="2 6">
    <name type="scientific">Didymodactylos carnosus</name>
    <dbReference type="NCBI Taxonomy" id="1234261"/>
    <lineage>
        <taxon>Eukaryota</taxon>
        <taxon>Metazoa</taxon>
        <taxon>Spiralia</taxon>
        <taxon>Gnathifera</taxon>
        <taxon>Rotifera</taxon>
        <taxon>Eurotatoria</taxon>
        <taxon>Bdelloidea</taxon>
        <taxon>Philodinida</taxon>
        <taxon>Philodinidae</taxon>
        <taxon>Didymodactylos</taxon>
    </lineage>
</organism>
<dbReference type="EMBL" id="CAJNOQ010004145">
    <property type="protein sequence ID" value="CAF1046600.1"/>
    <property type="molecule type" value="Genomic_DNA"/>
</dbReference>
<sequence>MAYGSRHYRNRMNSSSPLSDSTVSKTSLPSLPFRLRSKTKQTNNKKAKKMLAKNQSSTSNVENYPHLFNTNVKNLEKLLQSETTLTAKSWHYEQNPQQHSEEQPIRLTSPVLTSSSFTTAIMIPSTPNSSIQHPRMNDFGRSTDHLYTSSSTVLTAISNTDGHYYRPLQPRNLLTSKVIDPYTAQLSSTPQSTNSLIRPSVFAQRNNYQISSQQSKFHSMNENDSILRTKQPLNTRTHHAINYSQSCRTSNNPVRFYFSDINSLQPTFVRKEHPNEMLIRKAQIRDDTAILY</sequence>
<reference evidence="2" key="1">
    <citation type="submission" date="2021-02" db="EMBL/GenBank/DDBJ databases">
        <authorList>
            <person name="Nowell W R."/>
        </authorList>
    </citation>
    <scope>NUCLEOTIDE SEQUENCE</scope>
</reference>
<protein>
    <submittedName>
        <fullName evidence="2">Uncharacterized protein</fullName>
    </submittedName>
</protein>
<evidence type="ECO:0000256" key="1">
    <source>
        <dbReference type="SAM" id="MobiDB-lite"/>
    </source>
</evidence>
<dbReference type="OrthoDB" id="10039495at2759"/>
<keyword evidence="6" id="KW-1185">Reference proteome</keyword>